<dbReference type="EMBL" id="BMIP01000011">
    <property type="protein sequence ID" value="GGD81907.1"/>
    <property type="molecule type" value="Genomic_DNA"/>
</dbReference>
<evidence type="ECO:0008006" key="3">
    <source>
        <dbReference type="Google" id="ProtNLM"/>
    </source>
</evidence>
<organism evidence="1 2">
    <name type="scientific">Croceicoccus mobilis</name>
    <dbReference type="NCBI Taxonomy" id="1703339"/>
    <lineage>
        <taxon>Bacteria</taxon>
        <taxon>Pseudomonadati</taxon>
        <taxon>Pseudomonadota</taxon>
        <taxon>Alphaproteobacteria</taxon>
        <taxon>Sphingomonadales</taxon>
        <taxon>Erythrobacteraceae</taxon>
        <taxon>Croceicoccus</taxon>
    </lineage>
</organism>
<keyword evidence="2" id="KW-1185">Reference proteome</keyword>
<accession>A0A917DXV8</accession>
<reference evidence="1" key="2">
    <citation type="submission" date="2020-09" db="EMBL/GenBank/DDBJ databases">
        <authorList>
            <person name="Sun Q."/>
            <person name="Zhou Y."/>
        </authorList>
    </citation>
    <scope>NUCLEOTIDE SEQUENCE</scope>
    <source>
        <strain evidence="1">CGMCC 1.15360</strain>
    </source>
</reference>
<evidence type="ECO:0000313" key="2">
    <source>
        <dbReference type="Proteomes" id="UP000612349"/>
    </source>
</evidence>
<evidence type="ECO:0000313" key="1">
    <source>
        <dbReference type="EMBL" id="GGD81907.1"/>
    </source>
</evidence>
<reference evidence="1" key="1">
    <citation type="journal article" date="2014" name="Int. J. Syst. Evol. Microbiol.">
        <title>Complete genome sequence of Corynebacterium casei LMG S-19264T (=DSM 44701T), isolated from a smear-ripened cheese.</title>
        <authorList>
            <consortium name="US DOE Joint Genome Institute (JGI-PGF)"/>
            <person name="Walter F."/>
            <person name="Albersmeier A."/>
            <person name="Kalinowski J."/>
            <person name="Ruckert C."/>
        </authorList>
    </citation>
    <scope>NUCLEOTIDE SEQUENCE</scope>
    <source>
        <strain evidence="1">CGMCC 1.15360</strain>
    </source>
</reference>
<proteinExistence type="predicted"/>
<dbReference type="AlphaFoldDB" id="A0A917DXV8"/>
<name>A0A917DXV8_9SPHN</name>
<comment type="caution">
    <text evidence="1">The sequence shown here is derived from an EMBL/GenBank/DDBJ whole genome shotgun (WGS) entry which is preliminary data.</text>
</comment>
<sequence>MLYWPLDKSLTHLPKVCDMTKQNCGAVGIQFPRPLMEEIDNLASAKDVSRAEIVRSCVRLALPLIKANITPDIGRLITIAEHTQLALSLLVERNFPDDAEPVLDMAIRNLGEFHG</sequence>
<dbReference type="Proteomes" id="UP000612349">
    <property type="component" value="Unassembled WGS sequence"/>
</dbReference>
<protein>
    <recommendedName>
        <fullName evidence="3">Ribbon-helix-helix protein CopG domain-containing protein</fullName>
    </recommendedName>
</protein>
<gene>
    <name evidence="1" type="ORF">GCM10010990_34830</name>
</gene>